<dbReference type="InterPro" id="IPR016181">
    <property type="entry name" value="Acyl_CoA_acyltransferase"/>
</dbReference>
<dbReference type="GO" id="GO:0008999">
    <property type="term" value="F:protein-N-terminal-alanine acetyltransferase activity"/>
    <property type="evidence" value="ECO:0007669"/>
    <property type="project" value="TreeGrafter"/>
</dbReference>
<feature type="domain" description="N-acetyltransferase" evidence="1">
    <location>
        <begin position="13"/>
        <end position="178"/>
    </location>
</feature>
<dbReference type="EMBL" id="LQQY01000009">
    <property type="protein sequence ID" value="KZE50779.1"/>
    <property type="molecule type" value="Genomic_DNA"/>
</dbReference>
<dbReference type="OrthoDB" id="9811523at2"/>
<comment type="caution">
    <text evidence="2">The sequence shown here is derived from an EMBL/GenBank/DDBJ whole genome shotgun (WGS) entry which is preliminary data.</text>
</comment>
<evidence type="ECO:0000313" key="2">
    <source>
        <dbReference type="EMBL" id="KZE50779.1"/>
    </source>
</evidence>
<dbReference type="PATRIC" id="fig|189381.10.peg.804"/>
<accession>A0A0J5VC50</accession>
<dbReference type="AlphaFoldDB" id="A0A0J5VC50"/>
<dbReference type="PROSITE" id="PS51186">
    <property type="entry name" value="GNAT"/>
    <property type="match status" value="1"/>
</dbReference>
<organism evidence="2 3">
    <name type="scientific">Rossellomorea marisflavi</name>
    <dbReference type="NCBI Taxonomy" id="189381"/>
    <lineage>
        <taxon>Bacteria</taxon>
        <taxon>Bacillati</taxon>
        <taxon>Bacillota</taxon>
        <taxon>Bacilli</taxon>
        <taxon>Bacillales</taxon>
        <taxon>Bacillaceae</taxon>
        <taxon>Rossellomorea</taxon>
    </lineage>
</organism>
<evidence type="ECO:0000259" key="1">
    <source>
        <dbReference type="PROSITE" id="PS51186"/>
    </source>
</evidence>
<dbReference type="GO" id="GO:0005737">
    <property type="term" value="C:cytoplasm"/>
    <property type="evidence" value="ECO:0007669"/>
    <property type="project" value="TreeGrafter"/>
</dbReference>
<dbReference type="Pfam" id="PF13302">
    <property type="entry name" value="Acetyltransf_3"/>
    <property type="match status" value="1"/>
</dbReference>
<dbReference type="Proteomes" id="UP000076510">
    <property type="component" value="Unassembled WGS sequence"/>
</dbReference>
<gene>
    <name evidence="2" type="ORF">AV649_15445</name>
</gene>
<dbReference type="RefSeq" id="WP_048005240.1">
    <property type="nucleotide sequence ID" value="NZ_JBLGCT010000001.1"/>
</dbReference>
<keyword evidence="2" id="KW-0808">Transferase</keyword>
<dbReference type="Gene3D" id="3.40.630.30">
    <property type="match status" value="1"/>
</dbReference>
<protein>
    <submittedName>
        <fullName evidence="2">Ribosomal N-acetyltransferase YdaF</fullName>
    </submittedName>
</protein>
<reference evidence="3" key="1">
    <citation type="submission" date="2016-01" db="EMBL/GenBank/DDBJ databases">
        <title>Whole genome sequencing of Bhargavaea cecembensis T14.</title>
        <authorList>
            <person name="Hong K.W."/>
        </authorList>
    </citation>
    <scope>NUCLEOTIDE SEQUENCE [LARGE SCALE GENOMIC DNA]</scope>
    <source>
        <strain evidence="3">M19</strain>
    </source>
</reference>
<dbReference type="SUPFAM" id="SSF55729">
    <property type="entry name" value="Acyl-CoA N-acyltransferases (Nat)"/>
    <property type="match status" value="1"/>
</dbReference>
<dbReference type="PANTHER" id="PTHR43792">
    <property type="entry name" value="GNAT FAMILY, PUTATIVE (AFU_ORTHOLOGUE AFUA_3G00765)-RELATED-RELATED"/>
    <property type="match status" value="1"/>
</dbReference>
<dbReference type="PANTHER" id="PTHR43792:SF9">
    <property type="entry name" value="RIBOSOMAL-PROTEIN-ALANINE ACETYLTRANSFERASE"/>
    <property type="match status" value="1"/>
</dbReference>
<evidence type="ECO:0000313" key="3">
    <source>
        <dbReference type="Proteomes" id="UP000076510"/>
    </source>
</evidence>
<dbReference type="InterPro" id="IPR051531">
    <property type="entry name" value="N-acetyltransferase"/>
</dbReference>
<name>A0A0J5VC50_9BACI</name>
<proteinExistence type="predicted"/>
<dbReference type="InterPro" id="IPR000182">
    <property type="entry name" value="GNAT_dom"/>
</dbReference>
<sequence>MKQAFPTIETKRLTLVNTTADDARFILALYKDPLVCRYLYDEEPFTSIDQAKEWIDWHEYPEDYGRNRWIIRKKETATPIGTCGFDQWDVVNHVAEIGFDLWHGEWGKGYMSEALTAAIDSGFRNMGLNRIQAFVALENTASCRLLERLGFEREGIFREKHFFLGEYYDHYIYSLLKKDWKKGGL</sequence>